<evidence type="ECO:0000256" key="1">
    <source>
        <dbReference type="SAM" id="MobiDB-lite"/>
    </source>
</evidence>
<feature type="compositionally biased region" description="Low complexity" evidence="1">
    <location>
        <begin position="77"/>
        <end position="92"/>
    </location>
</feature>
<sequence>MSLTAAARRLLRALSLSQSAAAMMDLQRGHLARPAVDGWLWYAIRYAIDRAGTADSCSTTAWADACVELELWPSQSSISRRPPSLSSSSSSSAGQYDDDDDEFHNDKCHSTTSRRIGRKNSDRHRIDTFSSHHHMLKDSETLPSFPISPIRPIHSADSFDSIAGSARTSSLCTSSENSENKRIRNRRSNGVTSAPSIGAWGEEPATRRQRTKSSVTKSSTKKKSSNEASQACWRGYWG</sequence>
<feature type="region of interest" description="Disordered" evidence="1">
    <location>
        <begin position="77"/>
        <end position="149"/>
    </location>
</feature>
<dbReference type="AlphaFoldDB" id="A0A4Z0YHQ3"/>
<keyword evidence="3" id="KW-1185">Reference proteome</keyword>
<dbReference type="EMBL" id="SKBN01000390">
    <property type="protein sequence ID" value="TGJ78450.1"/>
    <property type="molecule type" value="Genomic_DNA"/>
</dbReference>
<gene>
    <name evidence="2" type="ORF">E0Z10_g10313</name>
</gene>
<accession>A0A4Z0YHQ3</accession>
<evidence type="ECO:0000313" key="2">
    <source>
        <dbReference type="EMBL" id="TGJ78450.1"/>
    </source>
</evidence>
<name>A0A4Z0YHQ3_9PEZI</name>
<feature type="region of interest" description="Disordered" evidence="1">
    <location>
        <begin position="166"/>
        <end position="238"/>
    </location>
</feature>
<dbReference type="OrthoDB" id="4776542at2759"/>
<reference evidence="2 3" key="1">
    <citation type="submission" date="2019-03" db="EMBL/GenBank/DDBJ databases">
        <title>Draft genome sequence of Xylaria hypoxylon DSM 108379, a ubiquitous saprotrophic-parasitic fungi on hardwood.</title>
        <authorList>
            <person name="Buettner E."/>
            <person name="Leonhardt S."/>
            <person name="Gebauer A.M."/>
            <person name="Liers C."/>
            <person name="Hofrichter M."/>
            <person name="Kellner H."/>
        </authorList>
    </citation>
    <scope>NUCLEOTIDE SEQUENCE [LARGE SCALE GENOMIC DNA]</scope>
    <source>
        <strain evidence="2 3">DSM 108379</strain>
    </source>
</reference>
<proteinExistence type="predicted"/>
<comment type="caution">
    <text evidence="2">The sequence shown here is derived from an EMBL/GenBank/DDBJ whole genome shotgun (WGS) entry which is preliminary data.</text>
</comment>
<evidence type="ECO:0000313" key="3">
    <source>
        <dbReference type="Proteomes" id="UP000297716"/>
    </source>
</evidence>
<dbReference type="Proteomes" id="UP000297716">
    <property type="component" value="Unassembled WGS sequence"/>
</dbReference>
<feature type="compositionally biased region" description="Polar residues" evidence="1">
    <location>
        <begin position="166"/>
        <end position="177"/>
    </location>
</feature>
<organism evidence="2 3">
    <name type="scientific">Xylaria hypoxylon</name>
    <dbReference type="NCBI Taxonomy" id="37992"/>
    <lineage>
        <taxon>Eukaryota</taxon>
        <taxon>Fungi</taxon>
        <taxon>Dikarya</taxon>
        <taxon>Ascomycota</taxon>
        <taxon>Pezizomycotina</taxon>
        <taxon>Sordariomycetes</taxon>
        <taxon>Xylariomycetidae</taxon>
        <taxon>Xylariales</taxon>
        <taxon>Xylariaceae</taxon>
        <taxon>Xylaria</taxon>
    </lineage>
</organism>
<protein>
    <submittedName>
        <fullName evidence="2">Uncharacterized protein</fullName>
    </submittedName>
</protein>